<dbReference type="AlphaFoldDB" id="A0A1T2KSU6"/>
<dbReference type="InterPro" id="IPR036249">
    <property type="entry name" value="Thioredoxin-like_sf"/>
</dbReference>
<evidence type="ECO:0000313" key="2">
    <source>
        <dbReference type="EMBL" id="OOZ35780.1"/>
    </source>
</evidence>
<dbReference type="CDD" id="cd02947">
    <property type="entry name" value="TRX_family"/>
    <property type="match status" value="1"/>
</dbReference>
<dbReference type="Pfam" id="PF00085">
    <property type="entry name" value="Thioredoxin"/>
    <property type="match status" value="1"/>
</dbReference>
<organism evidence="2 3">
    <name type="scientific">Solemya velesiana gill symbiont</name>
    <dbReference type="NCBI Taxonomy" id="1918948"/>
    <lineage>
        <taxon>Bacteria</taxon>
        <taxon>Pseudomonadati</taxon>
        <taxon>Pseudomonadota</taxon>
        <taxon>Gammaproteobacteria</taxon>
        <taxon>sulfur-oxidizing symbionts</taxon>
    </lineage>
</organism>
<dbReference type="Proteomes" id="UP000190896">
    <property type="component" value="Unassembled WGS sequence"/>
</dbReference>
<gene>
    <name evidence="2" type="ORF">BOW51_10365</name>
</gene>
<reference evidence="2 3" key="1">
    <citation type="submission" date="2016-11" db="EMBL/GenBank/DDBJ databases">
        <title>Mixed transmission modes and dynamic genome evolution in an obligate animal-bacterial symbiosis.</title>
        <authorList>
            <person name="Russell S.L."/>
            <person name="Corbett-Detig R.B."/>
            <person name="Cavanaugh C.M."/>
        </authorList>
    </citation>
    <scope>NUCLEOTIDE SEQUENCE [LARGE SCALE GENOMIC DNA]</scope>
    <source>
        <strain evidence="2">Se-Cadez</strain>
    </source>
</reference>
<dbReference type="EMBL" id="MPRJ01000077">
    <property type="protein sequence ID" value="OOZ35780.1"/>
    <property type="molecule type" value="Genomic_DNA"/>
</dbReference>
<feature type="domain" description="Thioredoxin" evidence="1">
    <location>
        <begin position="2"/>
        <end position="69"/>
    </location>
</feature>
<dbReference type="SUPFAM" id="SSF52833">
    <property type="entry name" value="Thioredoxin-like"/>
    <property type="match status" value="1"/>
</dbReference>
<accession>A0A1T2KSU6</accession>
<evidence type="ECO:0000313" key="3">
    <source>
        <dbReference type="Proteomes" id="UP000190896"/>
    </source>
</evidence>
<sequence>MIWFTGPECRVCQGLKPKMGELVASRFPRLACHQIDCAKTPEAAAQHQVFTVPTLLVFFEGQPFLRKTRSFSLAELSADLERPYSLFFQYPVKVF</sequence>
<proteinExistence type="predicted"/>
<evidence type="ECO:0000259" key="1">
    <source>
        <dbReference type="Pfam" id="PF00085"/>
    </source>
</evidence>
<comment type="caution">
    <text evidence="2">The sequence shown here is derived from an EMBL/GenBank/DDBJ whole genome shotgun (WGS) entry which is preliminary data.</text>
</comment>
<dbReference type="InterPro" id="IPR013766">
    <property type="entry name" value="Thioredoxin_domain"/>
</dbReference>
<name>A0A1T2KSU6_9GAMM</name>
<keyword evidence="3" id="KW-1185">Reference proteome</keyword>
<dbReference type="Gene3D" id="3.40.30.10">
    <property type="entry name" value="Glutaredoxin"/>
    <property type="match status" value="1"/>
</dbReference>
<protein>
    <recommendedName>
        <fullName evidence="1">Thioredoxin domain-containing protein</fullName>
    </recommendedName>
</protein>